<dbReference type="AlphaFoldDB" id="A0A1H1T685"/>
<keyword evidence="4" id="KW-1185">Reference proteome</keyword>
<evidence type="ECO:0000256" key="2">
    <source>
        <dbReference type="ARBA" id="ARBA00038358"/>
    </source>
</evidence>
<dbReference type="InterPro" id="IPR008928">
    <property type="entry name" value="6-hairpin_glycosidase_sf"/>
</dbReference>
<gene>
    <name evidence="3" type="ORF">SAMN05444158_2416</name>
</gene>
<dbReference type="EMBL" id="LT629750">
    <property type="protein sequence ID" value="SDS55526.1"/>
    <property type="molecule type" value="Genomic_DNA"/>
</dbReference>
<dbReference type="InterPro" id="IPR012341">
    <property type="entry name" value="6hp_glycosidase-like_sf"/>
</dbReference>
<organism evidence="3 4">
    <name type="scientific">Bradyrhizobium canariense</name>
    <dbReference type="NCBI Taxonomy" id="255045"/>
    <lineage>
        <taxon>Bacteria</taxon>
        <taxon>Pseudomonadati</taxon>
        <taxon>Pseudomonadota</taxon>
        <taxon>Alphaproteobacteria</taxon>
        <taxon>Hyphomicrobiales</taxon>
        <taxon>Nitrobacteraceae</taxon>
        <taxon>Bradyrhizobium</taxon>
    </lineage>
</organism>
<reference evidence="4" key="1">
    <citation type="submission" date="2016-10" db="EMBL/GenBank/DDBJ databases">
        <authorList>
            <person name="Varghese N."/>
            <person name="Submissions S."/>
        </authorList>
    </citation>
    <scope>NUCLEOTIDE SEQUENCE [LARGE SCALE GENOMIC DNA]</scope>
    <source>
        <strain evidence="4">GAS369</strain>
    </source>
</reference>
<dbReference type="Gene3D" id="1.50.10.10">
    <property type="match status" value="1"/>
</dbReference>
<dbReference type="GO" id="GO:0052757">
    <property type="term" value="F:chondroitin hydrolase activity"/>
    <property type="evidence" value="ECO:0007669"/>
    <property type="project" value="TreeGrafter"/>
</dbReference>
<dbReference type="PANTHER" id="PTHR36845:SF1">
    <property type="entry name" value="HYDROLASE, PUTATIVE (AFU_ORTHOLOGUE AFUA_7G05090)-RELATED"/>
    <property type="match status" value="1"/>
</dbReference>
<sequence>MSAASDKSLWSSGAERMCRRIDQNLGVLKSEFPHWANSQTGQWTTTPDGDWTGGAWPGMLWLAAKRTGDTRYRDAARLWSSRLKPRARLQTAFKGFGFYYGAALGDVLCADTDAAALALEAAESLKGQFDNRLGLIPLGGDAEESEDVGNSFSSIDSLQATPLLFWAAQKTGDASYADVAARHTSRVLDVHMRSDGSIVQSSELNPKDGGIVRHFTHKGFSDDSVWGRAQAWGLVYTAIALAHRPQEKRWMEQLMKGADWWLANVPSSMIAFWDFNDPAIPDTETDTAATAITCSALLKLAQLALSEGHRARYRDAGERTAAALVGNFLTPVGENRDRPDGMLVGACFNKRRDARAQDSATNAETIFGSYYLFESLNVLDGLVEAARI</sequence>
<evidence type="ECO:0000313" key="4">
    <source>
        <dbReference type="Proteomes" id="UP000243904"/>
    </source>
</evidence>
<dbReference type="GO" id="GO:0000272">
    <property type="term" value="P:polysaccharide catabolic process"/>
    <property type="evidence" value="ECO:0007669"/>
    <property type="project" value="TreeGrafter"/>
</dbReference>
<dbReference type="PANTHER" id="PTHR36845">
    <property type="entry name" value="HYDROLASE, PUTATIVE (AFU_ORTHOLOGUE AFUA_7G05090)-RELATED"/>
    <property type="match status" value="1"/>
</dbReference>
<protein>
    <submittedName>
        <fullName evidence="3">Unsaturated chondroitin disaccharide hydrolase</fullName>
    </submittedName>
</protein>
<accession>A0A1H1T685</accession>
<proteinExistence type="inferred from homology"/>
<dbReference type="InterPro" id="IPR052369">
    <property type="entry name" value="UG_Glycosaminoglycan_Hydrolase"/>
</dbReference>
<evidence type="ECO:0000313" key="3">
    <source>
        <dbReference type="EMBL" id="SDS55526.1"/>
    </source>
</evidence>
<evidence type="ECO:0000256" key="1">
    <source>
        <dbReference type="ARBA" id="ARBA00022801"/>
    </source>
</evidence>
<comment type="similarity">
    <text evidence="2">Belongs to the glycosyl hydrolase 88 family.</text>
</comment>
<dbReference type="RefSeq" id="WP_146687390.1">
    <property type="nucleotide sequence ID" value="NZ_LT629750.1"/>
</dbReference>
<dbReference type="SUPFAM" id="SSF48208">
    <property type="entry name" value="Six-hairpin glycosidases"/>
    <property type="match status" value="1"/>
</dbReference>
<dbReference type="Proteomes" id="UP000243904">
    <property type="component" value="Chromosome I"/>
</dbReference>
<name>A0A1H1T685_9BRAD</name>
<keyword evidence="1 3" id="KW-0378">Hydrolase</keyword>